<evidence type="ECO:0000256" key="1">
    <source>
        <dbReference type="ARBA" id="ARBA00006484"/>
    </source>
</evidence>
<dbReference type="FunFam" id="3.40.50.720:FF:000084">
    <property type="entry name" value="Short-chain dehydrogenase reductase"/>
    <property type="match status" value="1"/>
</dbReference>
<dbReference type="RefSeq" id="WP_067386020.1">
    <property type="nucleotide sequence ID" value="NZ_CP015839.1"/>
</dbReference>
<dbReference type="PANTHER" id="PTHR42820:SF4">
    <property type="entry name" value="OXIDOREDUCTASE"/>
    <property type="match status" value="1"/>
</dbReference>
<dbReference type="CDD" id="cd05233">
    <property type="entry name" value="SDR_c"/>
    <property type="match status" value="1"/>
</dbReference>
<keyword evidence="3" id="KW-1185">Reference proteome</keyword>
<dbReference type="Pfam" id="PF13561">
    <property type="entry name" value="adh_short_C2"/>
    <property type="match status" value="1"/>
</dbReference>
<dbReference type="InterPro" id="IPR002347">
    <property type="entry name" value="SDR_fam"/>
</dbReference>
<sequence>MTTGKLDGRVAIITGSGGGLGAECARVLSSHGAHIAVVDINGEAAQQVAESIEAQGGQAMGLCTDVSSEESVEAMVAAVVERFGRIDILHNNAAVLDVGQRQSDRDICNLDMAAWDRAIAVNLRGAVLCCKYSIPVMLKQGKGSVIFATSGLGVQGDLSLTGYATSKAALIMLPRLVAAQYGKQGIRANAVQIGLAPAENAHESMPAQLLDILRDNHMTPELGTPRDIANVVAFLASDDASFVTGSTLVADGGFSSHTPSLVAMREFFEQSGRGGM</sequence>
<reference evidence="3" key="1">
    <citation type="submission" date="2016-05" db="EMBL/GenBank/DDBJ databases">
        <authorList>
            <person name="Baek K."/>
            <person name="Yang S.-J."/>
        </authorList>
    </citation>
    <scope>NUCLEOTIDE SEQUENCE [LARGE SCALE GENOMIC DNA]</scope>
    <source>
        <strain evidence="3">ST58-10</strain>
    </source>
</reference>
<evidence type="ECO:0000313" key="2">
    <source>
        <dbReference type="EMBL" id="ANG64425.1"/>
    </source>
</evidence>
<protein>
    <submittedName>
        <fullName evidence="2">Short-chain dehydrogenase</fullName>
    </submittedName>
</protein>
<organism evidence="2 3">
    <name type="scientific">Marinobacterium aestuarii</name>
    <dbReference type="NCBI Taxonomy" id="1821621"/>
    <lineage>
        <taxon>Bacteria</taxon>
        <taxon>Pseudomonadati</taxon>
        <taxon>Pseudomonadota</taxon>
        <taxon>Gammaproteobacteria</taxon>
        <taxon>Oceanospirillales</taxon>
        <taxon>Oceanospirillaceae</taxon>
        <taxon>Marinobacterium</taxon>
    </lineage>
</organism>
<gene>
    <name evidence="2" type="ORF">A8C75_19415</name>
</gene>
<dbReference type="PRINTS" id="PR00081">
    <property type="entry name" value="GDHRDH"/>
</dbReference>
<dbReference type="KEGG" id="mars:A8C75_19415"/>
<evidence type="ECO:0000313" key="3">
    <source>
        <dbReference type="Proteomes" id="UP000078070"/>
    </source>
</evidence>
<accession>A0A1A9F2N2</accession>
<dbReference type="EMBL" id="CP015839">
    <property type="protein sequence ID" value="ANG64425.1"/>
    <property type="molecule type" value="Genomic_DNA"/>
</dbReference>
<dbReference type="OrthoDB" id="6861885at2"/>
<name>A0A1A9F2N2_9GAMM</name>
<dbReference type="PROSITE" id="PS00061">
    <property type="entry name" value="ADH_SHORT"/>
    <property type="match status" value="1"/>
</dbReference>
<dbReference type="AlphaFoldDB" id="A0A1A9F2N2"/>
<dbReference type="Proteomes" id="UP000078070">
    <property type="component" value="Chromosome"/>
</dbReference>
<dbReference type="PANTHER" id="PTHR42820">
    <property type="entry name" value="SHORT-CHAIN DEHYDROGENASE REDUCTASE"/>
    <property type="match status" value="1"/>
</dbReference>
<dbReference type="InterPro" id="IPR036291">
    <property type="entry name" value="NAD(P)-bd_dom_sf"/>
</dbReference>
<dbReference type="STRING" id="1821621.A8C75_19415"/>
<dbReference type="Gene3D" id="3.40.50.720">
    <property type="entry name" value="NAD(P)-binding Rossmann-like Domain"/>
    <property type="match status" value="1"/>
</dbReference>
<dbReference type="SUPFAM" id="SSF51735">
    <property type="entry name" value="NAD(P)-binding Rossmann-fold domains"/>
    <property type="match status" value="1"/>
</dbReference>
<reference evidence="2 3" key="2">
    <citation type="journal article" date="2018" name="Int. J. Syst. Evol. Microbiol.">
        <title>Marinobacterium aestuarii sp. nov., a benzene-degrading marine bacterium isolated from estuary sediment.</title>
        <authorList>
            <person name="Bae S.S."/>
            <person name="Jung J."/>
            <person name="Chung D."/>
            <person name="Baek K."/>
        </authorList>
    </citation>
    <scope>NUCLEOTIDE SEQUENCE [LARGE SCALE GENOMIC DNA]</scope>
    <source>
        <strain evidence="2 3">ST58-10</strain>
    </source>
</reference>
<dbReference type="InterPro" id="IPR020904">
    <property type="entry name" value="Sc_DH/Rdtase_CS"/>
</dbReference>
<proteinExistence type="inferred from homology"/>
<comment type="similarity">
    <text evidence="1">Belongs to the short-chain dehydrogenases/reductases (SDR) family.</text>
</comment>